<dbReference type="InterPro" id="IPR054201">
    <property type="entry name" value="DUF6906"/>
</dbReference>
<dbReference type="AlphaFoldDB" id="B8I146"/>
<evidence type="ECO:0000313" key="3">
    <source>
        <dbReference type="Proteomes" id="UP000001349"/>
    </source>
</evidence>
<evidence type="ECO:0000313" key="2">
    <source>
        <dbReference type="EMBL" id="ACL77602.1"/>
    </source>
</evidence>
<reference evidence="2 3" key="1">
    <citation type="submission" date="2009-01" db="EMBL/GenBank/DDBJ databases">
        <title>Complete sequence of Clostridium cellulolyticum H10.</title>
        <authorList>
            <consortium name="US DOE Joint Genome Institute"/>
            <person name="Lucas S."/>
            <person name="Copeland A."/>
            <person name="Lapidus A."/>
            <person name="Glavina del Rio T."/>
            <person name="Dalin E."/>
            <person name="Tice H."/>
            <person name="Bruce D."/>
            <person name="Goodwin L."/>
            <person name="Pitluck S."/>
            <person name="Chertkov O."/>
            <person name="Saunders E."/>
            <person name="Brettin T."/>
            <person name="Detter J.C."/>
            <person name="Han C."/>
            <person name="Larimer F."/>
            <person name="Land M."/>
            <person name="Hauser L."/>
            <person name="Kyrpides N."/>
            <person name="Ivanova N."/>
            <person name="Zhou J."/>
            <person name="Richardson P."/>
        </authorList>
    </citation>
    <scope>NUCLEOTIDE SEQUENCE [LARGE SCALE GENOMIC DNA]</scope>
    <source>
        <strain evidence="3">ATCC 35319 / DSM 5812 / JCM 6584 / H10</strain>
    </source>
</reference>
<keyword evidence="3" id="KW-1185">Reference proteome</keyword>
<name>B8I146_RUMCH</name>
<organism evidence="2 3">
    <name type="scientific">Ruminiclostridium cellulolyticum (strain ATCC 35319 / DSM 5812 / JCM 6584 / H10)</name>
    <name type="common">Clostridium cellulolyticum</name>
    <dbReference type="NCBI Taxonomy" id="394503"/>
    <lineage>
        <taxon>Bacteria</taxon>
        <taxon>Bacillati</taxon>
        <taxon>Bacillota</taxon>
        <taxon>Clostridia</taxon>
        <taxon>Eubacteriales</taxon>
        <taxon>Oscillospiraceae</taxon>
        <taxon>Ruminiclostridium</taxon>
    </lineage>
</organism>
<feature type="domain" description="DUF6906" evidence="1">
    <location>
        <begin position="1"/>
        <end position="50"/>
    </location>
</feature>
<proteinExistence type="predicted"/>
<dbReference type="Proteomes" id="UP000001349">
    <property type="component" value="Chromosome"/>
</dbReference>
<accession>B8I146</accession>
<evidence type="ECO:0000259" key="1">
    <source>
        <dbReference type="Pfam" id="PF21847"/>
    </source>
</evidence>
<dbReference type="KEGG" id="cce:Ccel_3313"/>
<dbReference type="STRING" id="394503.Ccel_3313"/>
<dbReference type="Pfam" id="PF21847">
    <property type="entry name" value="DUF6906"/>
    <property type="match status" value="1"/>
</dbReference>
<sequence length="66" mass="7958">MKHGRKLTVRLKEFLQDRDIKANQYLQVKNMPNELHFVHKISGRIRIFIKREDGNWYESNGNCKKS</sequence>
<dbReference type="RefSeq" id="WP_015926654.1">
    <property type="nucleotide sequence ID" value="NC_011898.1"/>
</dbReference>
<dbReference type="EMBL" id="CP001348">
    <property type="protein sequence ID" value="ACL77602.1"/>
    <property type="molecule type" value="Genomic_DNA"/>
</dbReference>
<protein>
    <recommendedName>
        <fullName evidence="1">DUF6906 domain-containing protein</fullName>
    </recommendedName>
</protein>
<gene>
    <name evidence="2" type="ordered locus">Ccel_3313</name>
</gene>
<dbReference type="HOGENOM" id="CLU_2823462_0_0_9"/>
<dbReference type="OrthoDB" id="1741589at2"/>